<reference evidence="1" key="1">
    <citation type="submission" date="2022-10" db="EMBL/GenBank/DDBJ databases">
        <authorList>
            <person name="Yu W.X."/>
        </authorList>
    </citation>
    <scope>NUCLEOTIDE SEQUENCE</scope>
    <source>
        <strain evidence="1">AAT</strain>
    </source>
</reference>
<dbReference type="AlphaFoldDB" id="A0AAE3SGH7"/>
<dbReference type="EMBL" id="JAPDPJ010000044">
    <property type="protein sequence ID" value="MCW3788102.1"/>
    <property type="molecule type" value="Genomic_DNA"/>
</dbReference>
<name>A0AAE3SGH7_9BACT</name>
<gene>
    <name evidence="1" type="ORF">OM075_16615</name>
</gene>
<evidence type="ECO:0000313" key="1">
    <source>
        <dbReference type="EMBL" id="MCW3788102.1"/>
    </source>
</evidence>
<evidence type="ECO:0000313" key="2">
    <source>
        <dbReference type="Proteomes" id="UP001209229"/>
    </source>
</evidence>
<accession>A0AAE3SGH7</accession>
<protein>
    <submittedName>
        <fullName evidence="1">Uncharacterized protein</fullName>
    </submittedName>
</protein>
<dbReference type="Proteomes" id="UP001209229">
    <property type="component" value="Unassembled WGS sequence"/>
</dbReference>
<sequence length="143" mass="16650">MLFYHFCNHGHQTLYSFYIDETEELCAENAILYDDLIPHEDHCCSPDLDHHDHKLNDSKCCQKHKTFHKSFKLNTSFTYSKQLKSPKPLELSLLFEPFTEVLVLLDTNPLTLNLLFDSPPESPKFSFTGRDIVTQQQALKLDC</sequence>
<keyword evidence="2" id="KW-1185">Reference proteome</keyword>
<comment type="caution">
    <text evidence="1">The sequence shown here is derived from an EMBL/GenBank/DDBJ whole genome shotgun (WGS) entry which is preliminary data.</text>
</comment>
<proteinExistence type="predicted"/>
<dbReference type="RefSeq" id="WP_301191662.1">
    <property type="nucleotide sequence ID" value="NZ_JAPDPJ010000044.1"/>
</dbReference>
<organism evidence="1 2">
    <name type="scientific">Plebeiibacterium sediminum</name>
    <dbReference type="NCBI Taxonomy" id="2992112"/>
    <lineage>
        <taxon>Bacteria</taxon>
        <taxon>Pseudomonadati</taxon>
        <taxon>Bacteroidota</taxon>
        <taxon>Bacteroidia</taxon>
        <taxon>Marinilabiliales</taxon>
        <taxon>Marinilabiliaceae</taxon>
        <taxon>Plebeiibacterium</taxon>
    </lineage>
</organism>